<feature type="compositionally biased region" description="Low complexity" evidence="1">
    <location>
        <begin position="31"/>
        <end position="53"/>
    </location>
</feature>
<protein>
    <submittedName>
        <fullName evidence="3">Uncharacterized protein</fullName>
    </submittedName>
</protein>
<feature type="chain" id="PRO_5043949410" evidence="2">
    <location>
        <begin position="23"/>
        <end position="397"/>
    </location>
</feature>
<dbReference type="KEGG" id="slx:SLAV_14775"/>
<proteinExistence type="predicted"/>
<reference evidence="3 4" key="1">
    <citation type="submission" date="2017-11" db="EMBL/GenBank/DDBJ databases">
        <title>Complete genome sequence of Streptomyces lavendulae subsp. lavendulae CCM 3239 (formerly 'Streptomyces aureofaciens CCM 3239'), the producer of the angucycline-type antibiotic auricin.</title>
        <authorList>
            <person name="Busche T."/>
            <person name="Novakova R."/>
            <person name="Al'Dilaimi A."/>
            <person name="Homerova D."/>
            <person name="Feckova L."/>
            <person name="Rezuchova B."/>
            <person name="Mingyar E."/>
            <person name="Csolleiova D."/>
            <person name="Bekeova C."/>
            <person name="Winkler A."/>
            <person name="Sevcikova B."/>
            <person name="Kalinowski J."/>
            <person name="Kormanec J."/>
            <person name="Ruckert C."/>
        </authorList>
    </citation>
    <scope>NUCLEOTIDE SEQUENCE [LARGE SCALE GENOMIC DNA]</scope>
    <source>
        <strain evidence="3 4">CCM 3239</strain>
    </source>
</reference>
<gene>
    <name evidence="3" type="ORF">SLAV_14775</name>
</gene>
<accession>A0A2K8PDL6</accession>
<evidence type="ECO:0000256" key="2">
    <source>
        <dbReference type="SAM" id="SignalP"/>
    </source>
</evidence>
<keyword evidence="4" id="KW-1185">Reference proteome</keyword>
<evidence type="ECO:0000313" key="3">
    <source>
        <dbReference type="EMBL" id="ATZ24809.1"/>
    </source>
</evidence>
<evidence type="ECO:0000313" key="4">
    <source>
        <dbReference type="Proteomes" id="UP000231791"/>
    </source>
</evidence>
<evidence type="ECO:0000256" key="1">
    <source>
        <dbReference type="SAM" id="MobiDB-lite"/>
    </source>
</evidence>
<sequence>MRFKRILTATAALVPLITLATACEDPDRAAPRPAGPAAAGAAPAPAAPGGTDRAPASLAEVQAYLQKFTSCERLGTDPNDSRLPATDDTKDGDWAVTGRGVCTDVKRHGEILIYLVSDMKTFQQAYYDHTMKEIGEGNGEFGIFSRTIVGKGFVAVPAKTGTAVDLVASDLRVLTCNPGFSVPAGYKKEKPLVDHCGLTDFVSSKDGEGSRNLEVPHDPSTEGAEKPGQPATGSLGLASAGSLAELKKLVSPHTVDCTSMAVTDEHVESIDYQPVVGREGPRAWGVRERAVCGQLGGAQRAHDLNWLDTVSDMKTLQSRAKAAQLADLADDGRLRATASKLLVGTDVAVESNNKDVRFGLYQLQFLYLNCETGFTAPAGYRLERAQVEGCVLTNFER</sequence>
<dbReference type="RefSeq" id="WP_037687476.1">
    <property type="nucleotide sequence ID" value="NZ_BSRP01000010.1"/>
</dbReference>
<dbReference type="OrthoDB" id="4333878at2"/>
<dbReference type="AlphaFoldDB" id="A0A2K8PDL6"/>
<keyword evidence="2" id="KW-0732">Signal</keyword>
<dbReference type="Proteomes" id="UP000231791">
    <property type="component" value="Chromosome"/>
</dbReference>
<name>A0A2K8PDL6_STRLA</name>
<feature type="region of interest" description="Disordered" evidence="1">
    <location>
        <begin position="26"/>
        <end position="53"/>
    </location>
</feature>
<feature type="compositionally biased region" description="Basic and acidic residues" evidence="1">
    <location>
        <begin position="205"/>
        <end position="225"/>
    </location>
</feature>
<dbReference type="PROSITE" id="PS51257">
    <property type="entry name" value="PROKAR_LIPOPROTEIN"/>
    <property type="match status" value="1"/>
</dbReference>
<dbReference type="EMBL" id="CP024985">
    <property type="protein sequence ID" value="ATZ24809.1"/>
    <property type="molecule type" value="Genomic_DNA"/>
</dbReference>
<feature type="signal peptide" evidence="2">
    <location>
        <begin position="1"/>
        <end position="22"/>
    </location>
</feature>
<organism evidence="3 4">
    <name type="scientific">Streptomyces lavendulae subsp. lavendulae</name>
    <dbReference type="NCBI Taxonomy" id="58340"/>
    <lineage>
        <taxon>Bacteria</taxon>
        <taxon>Bacillati</taxon>
        <taxon>Actinomycetota</taxon>
        <taxon>Actinomycetes</taxon>
        <taxon>Kitasatosporales</taxon>
        <taxon>Streptomycetaceae</taxon>
        <taxon>Streptomyces</taxon>
    </lineage>
</organism>
<feature type="region of interest" description="Disordered" evidence="1">
    <location>
        <begin position="205"/>
        <end position="236"/>
    </location>
</feature>
<dbReference type="GeneID" id="49389109"/>